<accession>A0A432ZN96</accession>
<organism evidence="3 4">
    <name type="scientific">Pseudidiomarina taiwanensis</name>
    <dbReference type="NCBI Taxonomy" id="337250"/>
    <lineage>
        <taxon>Bacteria</taxon>
        <taxon>Pseudomonadati</taxon>
        <taxon>Pseudomonadota</taxon>
        <taxon>Gammaproteobacteria</taxon>
        <taxon>Alteromonadales</taxon>
        <taxon>Idiomarinaceae</taxon>
        <taxon>Pseudidiomarina</taxon>
    </lineage>
</organism>
<evidence type="ECO:0000259" key="1">
    <source>
        <dbReference type="Pfam" id="PF07126"/>
    </source>
</evidence>
<proteinExistence type="predicted"/>
<evidence type="ECO:0000313" key="4">
    <source>
        <dbReference type="Proteomes" id="UP000288279"/>
    </source>
</evidence>
<gene>
    <name evidence="3" type="ORF">CWI83_02285</name>
</gene>
<dbReference type="InterPro" id="IPR048373">
    <property type="entry name" value="ZapC_N"/>
</dbReference>
<evidence type="ECO:0008006" key="5">
    <source>
        <dbReference type="Google" id="ProtNLM"/>
    </source>
</evidence>
<name>A0A432ZN96_9GAMM</name>
<dbReference type="InterPro" id="IPR048372">
    <property type="entry name" value="ZapC_C"/>
</dbReference>
<protein>
    <recommendedName>
        <fullName evidence="5">Cell division protein ZapC</fullName>
    </recommendedName>
</protein>
<feature type="domain" description="Cell-division protein ZapC N-terminal" evidence="2">
    <location>
        <begin position="22"/>
        <end position="105"/>
    </location>
</feature>
<dbReference type="Pfam" id="PF07126">
    <property type="entry name" value="ZapC_C"/>
    <property type="match status" value="1"/>
</dbReference>
<comment type="caution">
    <text evidence="3">The sequence shown here is derived from an EMBL/GenBank/DDBJ whole genome shotgun (WGS) entry which is preliminary data.</text>
</comment>
<dbReference type="EMBL" id="PIQG01000001">
    <property type="protein sequence ID" value="RUO79357.1"/>
    <property type="molecule type" value="Genomic_DNA"/>
</dbReference>
<evidence type="ECO:0000313" key="3">
    <source>
        <dbReference type="EMBL" id="RUO79357.1"/>
    </source>
</evidence>
<dbReference type="Proteomes" id="UP000288279">
    <property type="component" value="Unassembled WGS sequence"/>
</dbReference>
<feature type="domain" description="Cell-division protein ZapC C-terminal" evidence="1">
    <location>
        <begin position="108"/>
        <end position="190"/>
    </location>
</feature>
<sequence length="202" mass="22556">MRCNFKRYLTAFLSIQKDFSVQASATWQWVYQPTDGKLVIELDDTLQHHSPYKESRLARLCSMRAAFDLEDAEVYQAIHDALNDADFSPMVAISAGLNAAILNRFGRPQMPQSWYFQQNDQSTPASKFSVGELGLINSGFAVSPVITLVGDSEFAECMVLAPQLQVSEIKSLHQFDTVKVLHNRIQPLSAAAVTAFPELKRA</sequence>
<reference evidence="3 4" key="1">
    <citation type="journal article" date="2011" name="Front. Microbiol.">
        <title>Genomic signatures of strain selection and enhancement in Bacillus atrophaeus var. globigii, a historical biowarfare simulant.</title>
        <authorList>
            <person name="Gibbons H.S."/>
            <person name="Broomall S.M."/>
            <person name="McNew L.A."/>
            <person name="Daligault H."/>
            <person name="Chapman C."/>
            <person name="Bruce D."/>
            <person name="Karavis M."/>
            <person name="Krepps M."/>
            <person name="McGregor P.A."/>
            <person name="Hong C."/>
            <person name="Park K.H."/>
            <person name="Akmal A."/>
            <person name="Feldman A."/>
            <person name="Lin J.S."/>
            <person name="Chang W.E."/>
            <person name="Higgs B.W."/>
            <person name="Demirev P."/>
            <person name="Lindquist J."/>
            <person name="Liem A."/>
            <person name="Fochler E."/>
            <person name="Read T.D."/>
            <person name="Tapia R."/>
            <person name="Johnson S."/>
            <person name="Bishop-Lilly K.A."/>
            <person name="Detter C."/>
            <person name="Han C."/>
            <person name="Sozhamannan S."/>
            <person name="Rosenzweig C.N."/>
            <person name="Skowronski E.W."/>
        </authorList>
    </citation>
    <scope>NUCLEOTIDE SEQUENCE [LARGE SCALE GENOMIC DNA]</scope>
    <source>
        <strain evidence="3 4">PIT1</strain>
    </source>
</reference>
<evidence type="ECO:0000259" key="2">
    <source>
        <dbReference type="Pfam" id="PF21083"/>
    </source>
</evidence>
<dbReference type="Pfam" id="PF21083">
    <property type="entry name" value="ZapC_N"/>
    <property type="match status" value="1"/>
</dbReference>
<keyword evidence="4" id="KW-1185">Reference proteome</keyword>
<dbReference type="AlphaFoldDB" id="A0A432ZN96"/>